<proteinExistence type="predicted"/>
<feature type="compositionally biased region" description="Polar residues" evidence="1">
    <location>
        <begin position="189"/>
        <end position="200"/>
    </location>
</feature>
<evidence type="ECO:0000256" key="1">
    <source>
        <dbReference type="SAM" id="MobiDB-lite"/>
    </source>
</evidence>
<accession>M1DYG8</accession>
<keyword evidence="3" id="KW-1185">Reference proteome</keyword>
<feature type="compositionally biased region" description="Basic and acidic residues" evidence="1">
    <location>
        <begin position="266"/>
        <end position="287"/>
    </location>
</feature>
<feature type="compositionally biased region" description="Polar residues" evidence="1">
    <location>
        <begin position="246"/>
        <end position="262"/>
    </location>
</feature>
<feature type="compositionally biased region" description="Polar residues" evidence="1">
    <location>
        <begin position="331"/>
        <end position="349"/>
    </location>
</feature>
<dbReference type="InParanoid" id="M1DYG8"/>
<feature type="region of interest" description="Disordered" evidence="1">
    <location>
        <begin position="324"/>
        <end position="357"/>
    </location>
</feature>
<organism evidence="2 3">
    <name type="scientific">Solanum tuberosum</name>
    <name type="common">Potato</name>
    <dbReference type="NCBI Taxonomy" id="4113"/>
    <lineage>
        <taxon>Eukaryota</taxon>
        <taxon>Viridiplantae</taxon>
        <taxon>Streptophyta</taxon>
        <taxon>Embryophyta</taxon>
        <taxon>Tracheophyta</taxon>
        <taxon>Spermatophyta</taxon>
        <taxon>Magnoliopsida</taxon>
        <taxon>eudicotyledons</taxon>
        <taxon>Gunneridae</taxon>
        <taxon>Pentapetalae</taxon>
        <taxon>asterids</taxon>
        <taxon>lamiids</taxon>
        <taxon>Solanales</taxon>
        <taxon>Solanaceae</taxon>
        <taxon>Solanoideae</taxon>
        <taxon>Solaneae</taxon>
        <taxon>Solanum</taxon>
    </lineage>
</organism>
<dbReference type="PaxDb" id="4113-PGSC0003DMT400096450"/>
<reference evidence="2" key="2">
    <citation type="submission" date="2015-06" db="UniProtKB">
        <authorList>
            <consortium name="EnsemblPlants"/>
        </authorList>
    </citation>
    <scope>IDENTIFICATION</scope>
    <source>
        <strain evidence="2">DM1-3 516 R44</strain>
    </source>
</reference>
<evidence type="ECO:0000313" key="3">
    <source>
        <dbReference type="Proteomes" id="UP000011115"/>
    </source>
</evidence>
<reference evidence="3" key="1">
    <citation type="journal article" date="2011" name="Nature">
        <title>Genome sequence and analysis of the tuber crop potato.</title>
        <authorList>
            <consortium name="The Potato Genome Sequencing Consortium"/>
        </authorList>
    </citation>
    <scope>NUCLEOTIDE SEQUENCE [LARGE SCALE GENOMIC DNA]</scope>
    <source>
        <strain evidence="3">cv. DM1-3 516 R44</strain>
    </source>
</reference>
<name>M1DYG8_SOLTU</name>
<dbReference type="Gramene" id="PGSC0003DMT400096450">
    <property type="protein sequence ID" value="PGSC0003DMT400096450"/>
    <property type="gene ID" value="PGSC0003DMG400046021"/>
</dbReference>
<dbReference type="AlphaFoldDB" id="M1DYG8"/>
<feature type="region of interest" description="Disordered" evidence="1">
    <location>
        <begin position="246"/>
        <end position="294"/>
    </location>
</feature>
<dbReference type="EnsemblPlants" id="PGSC0003DMT400096450">
    <property type="protein sequence ID" value="PGSC0003DMT400096450"/>
    <property type="gene ID" value="PGSC0003DMG400046021"/>
</dbReference>
<sequence length="357" mass="39798">MIQTAQAYAVTPLSATINPLAARIAVCEHGQWATEKVTSQKAVIAALRRDVDELKSTNMSMIFGTVEIPNVPVEQACLWLPPEMIFELMRQLISICGEKQVCDRKDSRRVAKRFRDAVFRSPKVTKLENAEGQRQMVMELTKGRIAKWIGDPDLLREGVTKGGSLPHVLHEEIHLDHRTDFRAPATTTLIQNNQHTPQINRQKDKGVEGTGKGDQSQTQASGTKLKGAGNFQIQQVSRVNISQVSPINESAGNHTNNRSQGKPSKKTREAMKRKQQQEAESNEKNFQEEEDETTAHLIKAFGSTFQSKSQAEIQAIADQQCLSPRGRKQVRQQTRQASISTCANSSRTITRSKSKGF</sequence>
<feature type="region of interest" description="Disordered" evidence="1">
    <location>
        <begin position="189"/>
        <end position="228"/>
    </location>
</feature>
<dbReference type="HOGENOM" id="CLU_777082_0_0_1"/>
<feature type="compositionally biased region" description="Polar residues" evidence="1">
    <location>
        <begin position="213"/>
        <end position="222"/>
    </location>
</feature>
<protein>
    <submittedName>
        <fullName evidence="2">Polyprotein protein</fullName>
    </submittedName>
</protein>
<dbReference type="Proteomes" id="UP000011115">
    <property type="component" value="Unassembled WGS sequence"/>
</dbReference>
<evidence type="ECO:0000313" key="2">
    <source>
        <dbReference type="EnsemblPlants" id="PGSC0003DMT400096450"/>
    </source>
</evidence>